<dbReference type="AlphaFoldDB" id="A0A6S6SN86"/>
<dbReference type="EMBL" id="CACVAZ010000033">
    <property type="protein sequence ID" value="CAA6806827.1"/>
    <property type="molecule type" value="Genomic_DNA"/>
</dbReference>
<accession>A0A6S6SN86</accession>
<name>A0A6S6SN86_9BACT</name>
<organism evidence="1">
    <name type="scientific">uncultured Sulfurovum sp</name>
    <dbReference type="NCBI Taxonomy" id="269237"/>
    <lineage>
        <taxon>Bacteria</taxon>
        <taxon>Pseudomonadati</taxon>
        <taxon>Campylobacterota</taxon>
        <taxon>Epsilonproteobacteria</taxon>
        <taxon>Campylobacterales</taxon>
        <taxon>Sulfurovaceae</taxon>
        <taxon>Sulfurovum</taxon>
        <taxon>environmental samples</taxon>
    </lineage>
</organism>
<protein>
    <submittedName>
        <fullName evidence="1">Uncharacterized protein</fullName>
    </submittedName>
</protein>
<sequence length="1019" mass="112155">MFENLNDNELDALLKYKSDGKIDDETLNGLSDAALDAMLSLKKKKSSVPTTLAADNIDHSIVPDVNDNTPPKEKSLWEKVKKTATKLGEEILQPLAIGAENIATVISPVDVDLTDAPTLKDDINKVFTPEDDVTFDTYQKIGMLSKTASGLNSIGIGEAKKEDVETYNNNLTHLLVDKMGYKDVLFDDDNGKYYVETADGKQVQLNKDWVKTMSADIFADKAEIIGAMVGAKKGFDATKVGGTKGKIVGSLVGGALGAGLGNIGDQFMSAIETGEKLTMAQRLREVNKAAALDVAGGVVAGTVISVGGKALSLPADVSKKVYNHIINGNIDGAKKILKSDFGVDDAYIDDALAQMNAAQKEAYGKERNIIDDAVTTAKSGDLKGALTQVSDGALDTLGNAQAKEEMLATAMSHPQGAGVIKDALAGNVKGALELEKSIDGRAKQVLNSVDGITGTKAKEAVGNYEQRVQKQYSDMRNTFNDAFKETDYRFELDDLGLEKVLGDLEQRVADPFAKERFNGMSKAVENIIEKSNDGLGVEKNIDALLDVRQMMNKFYRKNKTAFELKPDKDAFRALIKGIDNEVENAMSNNLTPEISKELLGYFDDARGAYKEMYDVQDSGIYKALMGNDKSSDDRLKGLLNHAKDDGKELQALLKNLGSEERTQMEETLVSAVLDKFTKGSNSELQVIDYAKAIDEFTALKPFVENDGAKRSMDLVEDIYKKYRHDYDLSKSVKSVSEMVNAGGIGSSVQGRLEVATTSKVFRYVMTLIPFGETPKRLALQRHIGSALKKSRTPVDLAKRLSADNTIDMKSRTHLKELIKVHNQVLKADNVAKQEQAAKEFDEIQERIAKEQELKAREVVDFVVPDITELRAVQKLHGDDTTATLARTIRTLQEGKGTTADIERYLKAKEKVANRLPKQLEKEQINLFPAKYRNVGTKEIDELKSLRDYLMSHNDLKFGNEIQPQKFKALLFDLERNGVPRSVEYDGLYDELRAMHEQLKPEINKAYGSPLDDVSPDDVF</sequence>
<reference evidence="1" key="1">
    <citation type="submission" date="2020-01" db="EMBL/GenBank/DDBJ databases">
        <authorList>
            <person name="Meier V. D."/>
            <person name="Meier V D."/>
        </authorList>
    </citation>
    <scope>NUCLEOTIDE SEQUENCE</scope>
    <source>
        <strain evidence="1">HLG_WM_MAG_02</strain>
    </source>
</reference>
<evidence type="ECO:0000313" key="1">
    <source>
        <dbReference type="EMBL" id="CAA6806827.1"/>
    </source>
</evidence>
<gene>
    <name evidence="1" type="ORF">HELGO_WM12466</name>
</gene>
<proteinExistence type="predicted"/>